<sequence>MKPQETFGHTPVPKPSAVGAVSPRNIRIAIAAFSLVLAGVSASYMLREFAGYRTNTKEANAAFLKLQAMDHDPEMGRAVYTRIEALDTCLRAQTSLLSTMFVDNSPERIAQHCLESAQKILDDAPSFSLAYSVVAQSQVGLENWDAAGEALVNARATGRNESWLAQRRVATALAMPEPRSDAVEVALRADIALLLTTTEARGWIASYYLGDETVRPLIVAVAQTLDDRVQQQFLATIRRLGQGS</sequence>
<accession>A0A1Y5TC84</accession>
<evidence type="ECO:0000313" key="2">
    <source>
        <dbReference type="Proteomes" id="UP000193862"/>
    </source>
</evidence>
<dbReference type="RefSeq" id="WP_085837517.1">
    <property type="nucleotide sequence ID" value="NZ_FWFS01000010.1"/>
</dbReference>
<name>A0A1Y5TC84_9RHOB</name>
<organism evidence="1 2">
    <name type="scientific">Aquimixticola soesokkakensis</name>
    <dbReference type="NCBI Taxonomy" id="1519096"/>
    <lineage>
        <taxon>Bacteria</taxon>
        <taxon>Pseudomonadati</taxon>
        <taxon>Pseudomonadota</taxon>
        <taxon>Alphaproteobacteria</taxon>
        <taxon>Rhodobacterales</taxon>
        <taxon>Paracoccaceae</taxon>
        <taxon>Aquimixticola</taxon>
    </lineage>
</organism>
<keyword evidence="2" id="KW-1185">Reference proteome</keyword>
<proteinExistence type="predicted"/>
<dbReference type="AlphaFoldDB" id="A0A1Y5TC84"/>
<reference evidence="1 2" key="1">
    <citation type="submission" date="2017-03" db="EMBL/GenBank/DDBJ databases">
        <authorList>
            <person name="Afonso C.L."/>
            <person name="Miller P.J."/>
            <person name="Scott M.A."/>
            <person name="Spackman E."/>
            <person name="Goraichik I."/>
            <person name="Dimitrov K.M."/>
            <person name="Suarez D.L."/>
            <person name="Swayne D.E."/>
        </authorList>
    </citation>
    <scope>NUCLEOTIDE SEQUENCE [LARGE SCALE GENOMIC DNA]</scope>
    <source>
        <strain evidence="1 2">CECT 8620</strain>
    </source>
</reference>
<evidence type="ECO:0008006" key="3">
    <source>
        <dbReference type="Google" id="ProtNLM"/>
    </source>
</evidence>
<evidence type="ECO:0000313" key="1">
    <source>
        <dbReference type="EMBL" id="SLN60757.1"/>
    </source>
</evidence>
<dbReference type="EMBL" id="FWFS01000010">
    <property type="protein sequence ID" value="SLN60757.1"/>
    <property type="molecule type" value="Genomic_DNA"/>
</dbReference>
<gene>
    <name evidence="1" type="ORF">AQS8620_02751</name>
</gene>
<dbReference type="OrthoDB" id="8364646at2"/>
<dbReference type="Proteomes" id="UP000193862">
    <property type="component" value="Unassembled WGS sequence"/>
</dbReference>
<protein>
    <recommendedName>
        <fullName evidence="3">Tetratricopeptide repeat-like domain-containing protein</fullName>
    </recommendedName>
</protein>